<evidence type="ECO:0000313" key="2">
    <source>
        <dbReference type="EMBL" id="NOK32169.1"/>
    </source>
</evidence>
<proteinExistence type="predicted"/>
<gene>
    <name evidence="2" type="ORF">HMI49_02970</name>
    <name evidence="1" type="ORF">HNS30_08800</name>
</gene>
<dbReference type="GeneID" id="64079559"/>
<evidence type="ECO:0000313" key="1">
    <source>
        <dbReference type="EMBL" id="NOK09127.1"/>
    </source>
</evidence>
<organism evidence="2 4">
    <name type="scientific">Corallococcus exercitus</name>
    <dbReference type="NCBI Taxonomy" id="2316736"/>
    <lineage>
        <taxon>Bacteria</taxon>
        <taxon>Pseudomonadati</taxon>
        <taxon>Myxococcota</taxon>
        <taxon>Myxococcia</taxon>
        <taxon>Myxococcales</taxon>
        <taxon>Cystobacterineae</taxon>
        <taxon>Myxococcaceae</taxon>
        <taxon>Corallococcus</taxon>
    </lineage>
</organism>
<evidence type="ECO:0000313" key="3">
    <source>
        <dbReference type="Proteomes" id="UP000528460"/>
    </source>
</evidence>
<dbReference type="AlphaFoldDB" id="A0A3A8HVP3"/>
<sequence>MDMKTKKDLAVDFINTIRTMEPSALNALIVKEAGEELAQFFLNYSANLISKDPSRVLENTSSLMLMGYLIRTYEEKNSQAKQGNFQSYAYA</sequence>
<comment type="caution">
    <text evidence="2">The sequence shown here is derived from an EMBL/GenBank/DDBJ whole genome shotgun (WGS) entry which is preliminary data.</text>
</comment>
<dbReference type="EMBL" id="JABFJV010000009">
    <property type="protein sequence ID" value="NOK32169.1"/>
    <property type="molecule type" value="Genomic_DNA"/>
</dbReference>
<dbReference type="OrthoDB" id="5382636at2"/>
<keyword evidence="4" id="KW-1185">Reference proteome</keyword>
<dbReference type="Proteomes" id="UP000528460">
    <property type="component" value="Unassembled WGS sequence"/>
</dbReference>
<dbReference type="RefSeq" id="WP_043321624.1">
    <property type="nucleotide sequence ID" value="NZ_CP102577.1"/>
</dbReference>
<name>A0A3A8HVP3_9BACT</name>
<reference evidence="3 4" key="1">
    <citation type="submission" date="2020-05" db="EMBL/GenBank/DDBJ databases">
        <authorList>
            <person name="Whitworth D."/>
        </authorList>
    </citation>
    <scope>NUCLEOTIDE SEQUENCE [LARGE SCALE GENOMIC DNA]</scope>
    <source>
        <strain evidence="2 4">AB043B</strain>
        <strain evidence="1 3">CA046A</strain>
    </source>
</reference>
<accession>A0A3A8HVP3</accession>
<dbReference type="Proteomes" id="UP000563426">
    <property type="component" value="Unassembled WGS sequence"/>
</dbReference>
<evidence type="ECO:0000313" key="4">
    <source>
        <dbReference type="Proteomes" id="UP000563426"/>
    </source>
</evidence>
<protein>
    <submittedName>
        <fullName evidence="2">Uncharacterized protein</fullName>
    </submittedName>
</protein>
<dbReference type="EMBL" id="JABFJW010000048">
    <property type="protein sequence ID" value="NOK09127.1"/>
    <property type="molecule type" value="Genomic_DNA"/>
</dbReference>